<comment type="caution">
    <text evidence="3">The sequence shown here is derived from an EMBL/GenBank/DDBJ whole genome shotgun (WGS) entry which is preliminary data.</text>
</comment>
<dbReference type="AlphaFoldDB" id="A0A644Z4P5"/>
<dbReference type="PANTHER" id="PTHR12143:SF43">
    <property type="entry name" value="PUTATIVE-RELATED"/>
    <property type="match status" value="1"/>
</dbReference>
<organism evidence="3">
    <name type="scientific">bioreactor metagenome</name>
    <dbReference type="NCBI Taxonomy" id="1076179"/>
    <lineage>
        <taxon>unclassified sequences</taxon>
        <taxon>metagenomes</taxon>
        <taxon>ecological metagenomes</taxon>
    </lineage>
</organism>
<protein>
    <recommendedName>
        <fullName evidence="2">Glycosyl hydrolase family 92 domain-containing protein</fullName>
    </recommendedName>
</protein>
<evidence type="ECO:0000313" key="3">
    <source>
        <dbReference type="EMBL" id="MPM35762.1"/>
    </source>
</evidence>
<dbReference type="FunFam" id="3.30.2080.10:FF:000001">
    <property type="entry name" value="Alpha-1,2-mannosidase subfamily"/>
    <property type="match status" value="1"/>
</dbReference>
<dbReference type="GO" id="GO:0005829">
    <property type="term" value="C:cytosol"/>
    <property type="evidence" value="ECO:0007669"/>
    <property type="project" value="TreeGrafter"/>
</dbReference>
<dbReference type="Gene3D" id="3.30.2080.10">
    <property type="entry name" value="GH92 mannosidase domain"/>
    <property type="match status" value="1"/>
</dbReference>
<accession>A0A644Z4P5</accession>
<dbReference type="InterPro" id="IPR008928">
    <property type="entry name" value="6-hairpin_glycosidase_sf"/>
</dbReference>
<feature type="domain" description="Glycosyl hydrolase family 92" evidence="2">
    <location>
        <begin position="3"/>
        <end position="148"/>
    </location>
</feature>
<dbReference type="GO" id="GO:0000224">
    <property type="term" value="F:peptide-N4-(N-acetyl-beta-glucosaminyl)asparagine amidase activity"/>
    <property type="evidence" value="ECO:0007669"/>
    <property type="project" value="TreeGrafter"/>
</dbReference>
<name>A0A644Z4P5_9ZZZZ</name>
<evidence type="ECO:0000256" key="1">
    <source>
        <dbReference type="SAM" id="MobiDB-lite"/>
    </source>
</evidence>
<dbReference type="InterPro" id="IPR012939">
    <property type="entry name" value="Glyco_hydro_92"/>
</dbReference>
<dbReference type="SUPFAM" id="SSF48208">
    <property type="entry name" value="Six-hairpin glycosidases"/>
    <property type="match status" value="1"/>
</dbReference>
<proteinExistence type="predicted"/>
<dbReference type="GO" id="GO:0006516">
    <property type="term" value="P:glycoprotein catabolic process"/>
    <property type="evidence" value="ECO:0007669"/>
    <property type="project" value="TreeGrafter"/>
</dbReference>
<dbReference type="InterPro" id="IPR050883">
    <property type="entry name" value="PNGase"/>
</dbReference>
<evidence type="ECO:0000259" key="2">
    <source>
        <dbReference type="Pfam" id="PF07971"/>
    </source>
</evidence>
<dbReference type="EMBL" id="VSSQ01007389">
    <property type="protein sequence ID" value="MPM35762.1"/>
    <property type="molecule type" value="Genomic_DNA"/>
</dbReference>
<feature type="region of interest" description="Disordered" evidence="1">
    <location>
        <begin position="155"/>
        <end position="178"/>
    </location>
</feature>
<dbReference type="PANTHER" id="PTHR12143">
    <property type="entry name" value="PEPTIDE N-GLYCANASE PNGASE -RELATED"/>
    <property type="match status" value="1"/>
</dbReference>
<sequence length="178" mass="19732">MPDATGGVGQFVMGNEPSFHIPYIYNYLGVPWKTQKRIRMLLDTFFLDNIFGIPGDEDGGGMSAFVVLSMMGFFPVTPGIPVYNIGSPVFNEIKINLPNGKVFRIIAKGNTGENIYIQQAFINGKTLNKPWFTHDDIINGSILELEMRKTPNKLWGNSSADSPPSSLNYAPGIRTDIR</sequence>
<gene>
    <name evidence="3" type="ORF">SDC9_82356</name>
</gene>
<feature type="compositionally biased region" description="Polar residues" evidence="1">
    <location>
        <begin position="155"/>
        <end position="168"/>
    </location>
</feature>
<reference evidence="3" key="1">
    <citation type="submission" date="2019-08" db="EMBL/GenBank/DDBJ databases">
        <authorList>
            <person name="Kucharzyk K."/>
            <person name="Murdoch R.W."/>
            <person name="Higgins S."/>
            <person name="Loffler F."/>
        </authorList>
    </citation>
    <scope>NUCLEOTIDE SEQUENCE</scope>
</reference>
<dbReference type="GO" id="GO:0005975">
    <property type="term" value="P:carbohydrate metabolic process"/>
    <property type="evidence" value="ECO:0007669"/>
    <property type="project" value="InterPro"/>
</dbReference>
<dbReference type="Pfam" id="PF07971">
    <property type="entry name" value="Glyco_hydro_92"/>
    <property type="match status" value="1"/>
</dbReference>